<feature type="domain" description="EF-hand" evidence="5">
    <location>
        <begin position="72"/>
        <end position="100"/>
    </location>
</feature>
<dbReference type="RefSeq" id="WP_353471536.1">
    <property type="nucleotide sequence ID" value="NZ_CP123384.1"/>
</dbReference>
<dbReference type="InterPro" id="IPR011992">
    <property type="entry name" value="EF-hand-dom_pair"/>
</dbReference>
<feature type="chain" id="PRO_5043919176" evidence="4">
    <location>
        <begin position="25"/>
        <end position="227"/>
    </location>
</feature>
<dbReference type="GO" id="GO:0005509">
    <property type="term" value="F:calcium ion binding"/>
    <property type="evidence" value="ECO:0007669"/>
    <property type="project" value="InterPro"/>
</dbReference>
<dbReference type="PANTHER" id="PTHR10827:SF98">
    <property type="entry name" value="45 KDA CALCIUM-BINDING PROTEIN"/>
    <property type="match status" value="1"/>
</dbReference>
<proteinExistence type="predicted"/>
<dbReference type="InterPro" id="IPR018247">
    <property type="entry name" value="EF_Hand_1_Ca_BS"/>
</dbReference>
<dbReference type="SUPFAM" id="SSF47473">
    <property type="entry name" value="EF-hand"/>
    <property type="match status" value="1"/>
</dbReference>
<dbReference type="SMART" id="SM00054">
    <property type="entry name" value="EFh"/>
    <property type="match status" value="4"/>
</dbReference>
<evidence type="ECO:0000256" key="3">
    <source>
        <dbReference type="SAM" id="MobiDB-lite"/>
    </source>
</evidence>
<organism evidence="6">
    <name type="scientific">Alloyangia sp. H15</name>
    <dbReference type="NCBI Taxonomy" id="3029062"/>
    <lineage>
        <taxon>Bacteria</taxon>
        <taxon>Pseudomonadati</taxon>
        <taxon>Pseudomonadota</taxon>
        <taxon>Alphaproteobacteria</taxon>
        <taxon>Rhodobacterales</taxon>
        <taxon>Roseobacteraceae</taxon>
        <taxon>Alloyangia</taxon>
    </lineage>
</organism>
<keyword evidence="1" id="KW-0479">Metal-binding</keyword>
<dbReference type="PROSITE" id="PS00018">
    <property type="entry name" value="EF_HAND_1"/>
    <property type="match status" value="3"/>
</dbReference>
<evidence type="ECO:0000313" key="6">
    <source>
        <dbReference type="EMBL" id="XCC92709.1"/>
    </source>
</evidence>
<sequence length="227" mass="25056">MKRMTKLMTGAALVVLGTASLALAATDTAPAAPRADRPAPMARMFEQFDADGNGSISREEFEGHGPAAGFAEAFAKADADGNGLLEGDELIAFADARQAAREAERLAMRKARMQERMLERFDADKDGKLTLEEMQAQGPMGFFDRFDADDDGQVTADELAAARPMRQDRRDMDMGQRGDRMMRHDGGDRPWHGDRDHDHDRDGRGFKRGPQDGEGPRGGGMMDFWQY</sequence>
<dbReference type="AlphaFoldDB" id="A0AAU8AE26"/>
<evidence type="ECO:0000259" key="5">
    <source>
        <dbReference type="PROSITE" id="PS50222"/>
    </source>
</evidence>
<accession>A0AAU8AE26</accession>
<dbReference type="Gene3D" id="1.10.238.10">
    <property type="entry name" value="EF-hand"/>
    <property type="match status" value="2"/>
</dbReference>
<reference evidence="6" key="1">
    <citation type="submission" date="2023-02" db="EMBL/GenBank/DDBJ databases">
        <title>Description and genomic characterization of Salipiger bruguierae sp. nov., isolated from the sediment of mangrove plant Bruguiera sexangula.</title>
        <authorList>
            <person name="Long M."/>
        </authorList>
    </citation>
    <scope>NUCLEOTIDE SEQUENCE</scope>
    <source>
        <strain evidence="6">H15</strain>
    </source>
</reference>
<dbReference type="EMBL" id="CP123384">
    <property type="protein sequence ID" value="XCC92709.1"/>
    <property type="molecule type" value="Genomic_DNA"/>
</dbReference>
<evidence type="ECO:0000256" key="4">
    <source>
        <dbReference type="SAM" id="SignalP"/>
    </source>
</evidence>
<name>A0AAU8AE26_9RHOB</name>
<evidence type="ECO:0000256" key="2">
    <source>
        <dbReference type="ARBA" id="ARBA00022737"/>
    </source>
</evidence>
<dbReference type="Pfam" id="PF13202">
    <property type="entry name" value="EF-hand_5"/>
    <property type="match status" value="2"/>
</dbReference>
<keyword evidence="2" id="KW-0677">Repeat</keyword>
<dbReference type="PANTHER" id="PTHR10827">
    <property type="entry name" value="RETICULOCALBIN"/>
    <property type="match status" value="1"/>
</dbReference>
<feature type="signal peptide" evidence="4">
    <location>
        <begin position="1"/>
        <end position="24"/>
    </location>
</feature>
<dbReference type="InterPro" id="IPR002048">
    <property type="entry name" value="EF_hand_dom"/>
</dbReference>
<feature type="region of interest" description="Disordered" evidence="3">
    <location>
        <begin position="164"/>
        <end position="227"/>
    </location>
</feature>
<feature type="domain" description="EF-hand" evidence="5">
    <location>
        <begin position="134"/>
        <end position="169"/>
    </location>
</feature>
<protein>
    <submittedName>
        <fullName evidence="6">Calcium-binding protein</fullName>
    </submittedName>
</protein>
<dbReference type="Pfam" id="PF13499">
    <property type="entry name" value="EF-hand_7"/>
    <property type="match status" value="1"/>
</dbReference>
<dbReference type="PROSITE" id="PS50222">
    <property type="entry name" value="EF_HAND_2"/>
    <property type="match status" value="3"/>
</dbReference>
<gene>
    <name evidence="6" type="ORF">PVT71_09465</name>
</gene>
<feature type="domain" description="EF-hand" evidence="5">
    <location>
        <begin position="36"/>
        <end position="71"/>
    </location>
</feature>
<feature type="compositionally biased region" description="Basic and acidic residues" evidence="3">
    <location>
        <begin position="165"/>
        <end position="215"/>
    </location>
</feature>
<evidence type="ECO:0000256" key="1">
    <source>
        <dbReference type="ARBA" id="ARBA00022723"/>
    </source>
</evidence>
<keyword evidence="4" id="KW-0732">Signal</keyword>